<organism evidence="1 2">
    <name type="scientific">Phytophthora fragariaefolia</name>
    <dbReference type="NCBI Taxonomy" id="1490495"/>
    <lineage>
        <taxon>Eukaryota</taxon>
        <taxon>Sar</taxon>
        <taxon>Stramenopiles</taxon>
        <taxon>Oomycota</taxon>
        <taxon>Peronosporomycetes</taxon>
        <taxon>Peronosporales</taxon>
        <taxon>Peronosporaceae</taxon>
        <taxon>Phytophthora</taxon>
    </lineage>
</organism>
<dbReference type="AlphaFoldDB" id="A0A9W6TUX1"/>
<sequence length="262" mass="29404">MRAKYAWNLVLALNTEKQLDSFLEGQNGRPKQKIQPEICQVCPVNLDIHPMRYIIFKCDSHTCKKTCTANWSGSKCPWRLKALACDVNDESRVYQHNSHASAAPSSQKPDQLNLMMQRFVVYSAESGTKPTNATNDMILAFGLQGVVDRKLLRNVQNCVRTYHRKTLHDNDYIDEMVELASTRRFRESMGDTSAFAFGFDFDEKNGPILGQVEGDDPLVIGFATKSSILNLGDASNFVLHLDATFELNSRGHPVVVIGLSDM</sequence>
<protein>
    <submittedName>
        <fullName evidence="1">Unnamed protein product</fullName>
    </submittedName>
</protein>
<keyword evidence="2" id="KW-1185">Reference proteome</keyword>
<dbReference type="OrthoDB" id="125997at2759"/>
<comment type="caution">
    <text evidence="1">The sequence shown here is derived from an EMBL/GenBank/DDBJ whole genome shotgun (WGS) entry which is preliminary data.</text>
</comment>
<evidence type="ECO:0000313" key="2">
    <source>
        <dbReference type="Proteomes" id="UP001165121"/>
    </source>
</evidence>
<dbReference type="EMBL" id="BSXT01000196">
    <property type="protein sequence ID" value="GMF20457.1"/>
    <property type="molecule type" value="Genomic_DNA"/>
</dbReference>
<dbReference type="Proteomes" id="UP001165121">
    <property type="component" value="Unassembled WGS sequence"/>
</dbReference>
<gene>
    <name evidence="1" type="ORF">Pfra01_000245200</name>
</gene>
<accession>A0A9W6TUX1</accession>
<evidence type="ECO:0000313" key="1">
    <source>
        <dbReference type="EMBL" id="GMF20457.1"/>
    </source>
</evidence>
<reference evidence="1" key="1">
    <citation type="submission" date="2023-04" db="EMBL/GenBank/DDBJ databases">
        <title>Phytophthora fragariaefolia NBRC 109709.</title>
        <authorList>
            <person name="Ichikawa N."/>
            <person name="Sato H."/>
            <person name="Tonouchi N."/>
        </authorList>
    </citation>
    <scope>NUCLEOTIDE SEQUENCE</scope>
    <source>
        <strain evidence="1">NBRC 109709</strain>
    </source>
</reference>
<name>A0A9W6TUX1_9STRA</name>
<proteinExistence type="predicted"/>